<dbReference type="GO" id="GO:0008685">
    <property type="term" value="F:2-C-methyl-D-erythritol 2,4-cyclodiphosphate synthase activity"/>
    <property type="evidence" value="ECO:0007669"/>
    <property type="project" value="UniProtKB-EC"/>
</dbReference>
<evidence type="ECO:0000256" key="7">
    <source>
        <dbReference type="ARBA" id="ARBA00023239"/>
    </source>
</evidence>
<dbReference type="EC" id="4.6.1.12" evidence="4"/>
<keyword evidence="6" id="KW-0414">Isoprene biosynthesis</keyword>
<feature type="domain" description="2-C-methyl-D-erythritol 2,4-cyclodiphosphate synthase" evidence="8">
    <location>
        <begin position="3"/>
        <end position="156"/>
    </location>
</feature>
<evidence type="ECO:0000259" key="8">
    <source>
        <dbReference type="Pfam" id="PF02542"/>
    </source>
</evidence>
<dbReference type="FunFam" id="3.30.1330.50:FF:000001">
    <property type="entry name" value="2-C-methyl-D-erythritol 2,4-cyclodiphosphate synthase"/>
    <property type="match status" value="1"/>
</dbReference>
<dbReference type="HAMAP" id="MF_00107">
    <property type="entry name" value="IspF"/>
    <property type="match status" value="1"/>
</dbReference>
<dbReference type="GO" id="GO:0019288">
    <property type="term" value="P:isopentenyl diphosphate biosynthetic process, methylerythritol 4-phosphate pathway"/>
    <property type="evidence" value="ECO:0007669"/>
    <property type="project" value="UniProtKB-UniPathway"/>
</dbReference>
<evidence type="ECO:0000256" key="5">
    <source>
        <dbReference type="ARBA" id="ARBA00022723"/>
    </source>
</evidence>
<dbReference type="SUPFAM" id="SSF69765">
    <property type="entry name" value="IpsF-like"/>
    <property type="match status" value="1"/>
</dbReference>
<dbReference type="InterPro" id="IPR036571">
    <property type="entry name" value="MECDP_synthase_sf"/>
</dbReference>
<dbReference type="EMBL" id="UOFR01000063">
    <property type="protein sequence ID" value="VAW98860.1"/>
    <property type="molecule type" value="Genomic_DNA"/>
</dbReference>
<evidence type="ECO:0000256" key="6">
    <source>
        <dbReference type="ARBA" id="ARBA00023229"/>
    </source>
</evidence>
<evidence type="ECO:0000256" key="4">
    <source>
        <dbReference type="ARBA" id="ARBA00012579"/>
    </source>
</evidence>
<dbReference type="PANTHER" id="PTHR43181">
    <property type="entry name" value="2-C-METHYL-D-ERYTHRITOL 2,4-CYCLODIPHOSPHATE SYNTHASE, CHLOROPLASTIC"/>
    <property type="match status" value="1"/>
</dbReference>
<evidence type="ECO:0000256" key="1">
    <source>
        <dbReference type="ARBA" id="ARBA00000200"/>
    </source>
</evidence>
<proteinExistence type="inferred from homology"/>
<evidence type="ECO:0000256" key="2">
    <source>
        <dbReference type="ARBA" id="ARBA00001968"/>
    </source>
</evidence>
<sequence>MTIRIGNGFDAHQFKQGGKLILGGVEIPHHSGMEAHSDGDVVLHALCDSILGALAKGDIGQHFPDNADQYSGIDSRILLRQVYQIMSDENHVIGNVDITIIAQTPKLAAYVDSMCDNIAQDLHADKSSISIKATTTERMGFTGREEGIAVMSSVLIFSKD</sequence>
<dbReference type="Pfam" id="PF02542">
    <property type="entry name" value="YgbB"/>
    <property type="match status" value="1"/>
</dbReference>
<dbReference type="Gene3D" id="3.30.1330.50">
    <property type="entry name" value="2-C-methyl-D-erythritol 2,4-cyclodiphosphate synthase"/>
    <property type="match status" value="1"/>
</dbReference>
<keyword evidence="5" id="KW-0479">Metal-binding</keyword>
<protein>
    <recommendedName>
        <fullName evidence="4">2-C-methyl-D-erythritol 2,4-cyclodiphosphate synthase</fullName>
        <ecNumber evidence="4">4.6.1.12</ecNumber>
    </recommendedName>
</protein>
<dbReference type="InterPro" id="IPR020555">
    <property type="entry name" value="MECDP_synthase_CS"/>
</dbReference>
<dbReference type="CDD" id="cd00554">
    <property type="entry name" value="MECDP_synthase"/>
    <property type="match status" value="1"/>
</dbReference>
<accession>A0A3B1ABB3</accession>
<keyword evidence="7 9" id="KW-0456">Lyase</keyword>
<dbReference type="PANTHER" id="PTHR43181:SF1">
    <property type="entry name" value="2-C-METHYL-D-ERYTHRITOL 2,4-CYCLODIPHOSPHATE SYNTHASE, CHLOROPLASTIC"/>
    <property type="match status" value="1"/>
</dbReference>
<dbReference type="PROSITE" id="PS01350">
    <property type="entry name" value="ISPF"/>
    <property type="match status" value="1"/>
</dbReference>
<dbReference type="NCBIfam" id="TIGR00151">
    <property type="entry name" value="ispF"/>
    <property type="match status" value="1"/>
</dbReference>
<dbReference type="UniPathway" id="UPA00056">
    <property type="reaction ID" value="UER00095"/>
</dbReference>
<dbReference type="GO" id="GO:0016114">
    <property type="term" value="P:terpenoid biosynthetic process"/>
    <property type="evidence" value="ECO:0007669"/>
    <property type="project" value="InterPro"/>
</dbReference>
<comment type="pathway">
    <text evidence="3">Isoprenoid biosynthesis; isopentenyl diphosphate biosynthesis via DXP pathway; isopentenyl diphosphate from 1-deoxy-D-xylulose 5-phosphate: step 4/6.</text>
</comment>
<dbReference type="AlphaFoldDB" id="A0A3B1ABB3"/>
<comment type="cofactor">
    <cofactor evidence="2">
        <name>a divalent metal cation</name>
        <dbReference type="ChEBI" id="CHEBI:60240"/>
    </cofactor>
</comment>
<evidence type="ECO:0000313" key="9">
    <source>
        <dbReference type="EMBL" id="VAW98860.1"/>
    </source>
</evidence>
<reference evidence="9" key="1">
    <citation type="submission" date="2018-06" db="EMBL/GenBank/DDBJ databases">
        <authorList>
            <person name="Zhirakovskaya E."/>
        </authorList>
    </citation>
    <scope>NUCLEOTIDE SEQUENCE</scope>
</reference>
<organism evidence="9">
    <name type="scientific">hydrothermal vent metagenome</name>
    <dbReference type="NCBI Taxonomy" id="652676"/>
    <lineage>
        <taxon>unclassified sequences</taxon>
        <taxon>metagenomes</taxon>
        <taxon>ecological metagenomes</taxon>
    </lineage>
</organism>
<evidence type="ECO:0000256" key="3">
    <source>
        <dbReference type="ARBA" id="ARBA00004709"/>
    </source>
</evidence>
<dbReference type="InterPro" id="IPR003526">
    <property type="entry name" value="MECDP_synthase"/>
</dbReference>
<name>A0A3B1ABB3_9ZZZZ</name>
<dbReference type="GO" id="GO:0046872">
    <property type="term" value="F:metal ion binding"/>
    <property type="evidence" value="ECO:0007669"/>
    <property type="project" value="UniProtKB-KW"/>
</dbReference>
<comment type="catalytic activity">
    <reaction evidence="1">
        <text>4-CDP-2-C-methyl-D-erythritol 2-phosphate = 2-C-methyl-D-erythritol 2,4-cyclic diphosphate + CMP</text>
        <dbReference type="Rhea" id="RHEA:23864"/>
        <dbReference type="ChEBI" id="CHEBI:57919"/>
        <dbReference type="ChEBI" id="CHEBI:58483"/>
        <dbReference type="ChEBI" id="CHEBI:60377"/>
        <dbReference type="EC" id="4.6.1.12"/>
    </reaction>
</comment>
<gene>
    <name evidence="9" type="ORF">MNBD_GAMMA21-436</name>
</gene>